<sequence length="89" mass="9897">MPCQIVGQVHPRGCAPSLSAAFSSRHLRILLPWSAKEAEVTGKERHEIFVRVKERISAYTEGFLRFIRDSLIGEVNHVSIQVITNGGVV</sequence>
<gene>
    <name evidence="1" type="primary">OSJNBa0084A10.11</name>
</gene>
<evidence type="ECO:0000313" key="1">
    <source>
        <dbReference type="EMBL" id="CAE03036.3"/>
    </source>
</evidence>
<dbReference type="EMBL" id="AL606458">
    <property type="protein sequence ID" value="CAE03036.3"/>
    <property type="molecule type" value="Genomic_DNA"/>
</dbReference>
<organism evidence="1">
    <name type="scientific">Oryza sativa subsp. japonica</name>
    <name type="common">Rice</name>
    <dbReference type="NCBI Taxonomy" id="39947"/>
    <lineage>
        <taxon>Eukaryota</taxon>
        <taxon>Viridiplantae</taxon>
        <taxon>Streptophyta</taxon>
        <taxon>Embryophyta</taxon>
        <taxon>Tracheophyta</taxon>
        <taxon>Spermatophyta</taxon>
        <taxon>Magnoliopsida</taxon>
        <taxon>Liliopsida</taxon>
        <taxon>Poales</taxon>
        <taxon>Poaceae</taxon>
        <taxon>BOP clade</taxon>
        <taxon>Oryzoideae</taxon>
        <taxon>Oryzeae</taxon>
        <taxon>Oryzinae</taxon>
        <taxon>Oryza</taxon>
        <taxon>Oryza sativa</taxon>
    </lineage>
</organism>
<accession>E2PSN2</accession>
<dbReference type="AlphaFoldDB" id="E2PSN2"/>
<name>E2PSN2_ORYSJ</name>
<reference evidence="1" key="1">
    <citation type="journal article" date="2002" name="Nature">
        <title>Sequence and analysis of rice chromosome 4.</title>
        <authorList>
            <person name="Feng Q."/>
            <person name="Zhang Y."/>
            <person name="Hao P."/>
            <person name="Wang S."/>
            <person name="Fu G."/>
            <person name="Huang Y."/>
            <person name="Li Y."/>
            <person name="Zhu J."/>
            <person name="Liu Y."/>
            <person name="Hu X."/>
            <person name="Jia P."/>
            <person name="Zhang Y."/>
            <person name="Zhao Q."/>
            <person name="Ying K."/>
            <person name="Yu S."/>
            <person name="Tang Y."/>
            <person name="Weng Q."/>
            <person name="Zhang L."/>
            <person name="Lu Y."/>
            <person name="Mu J."/>
            <person name="Lu Y."/>
            <person name="Zhang L.S."/>
            <person name="Yu Z."/>
            <person name="Fan D."/>
            <person name="Liu X."/>
            <person name="Lu T."/>
            <person name="Li C."/>
            <person name="Wu Y."/>
            <person name="Sun T."/>
            <person name="Lei H."/>
            <person name="Li T."/>
            <person name="Hu H."/>
            <person name="Guan J."/>
            <person name="Wu M."/>
            <person name="Zhang R."/>
            <person name="Zhou B."/>
            <person name="Chen Z."/>
            <person name="Chen L."/>
            <person name="Jin Z."/>
            <person name="Wang R."/>
            <person name="Yin H."/>
            <person name="Cai Z."/>
            <person name="Ren S."/>
            <person name="Lv G."/>
            <person name="Gu W."/>
            <person name="Zhu G."/>
            <person name="Tu Y."/>
            <person name="Jia J."/>
            <person name="Zhang Y."/>
            <person name="Chen J."/>
            <person name="Kang H."/>
            <person name="Chen X."/>
            <person name="Shao C."/>
            <person name="Sun Y."/>
            <person name="Hu Q."/>
            <person name="Zhang X."/>
            <person name="Zhang W."/>
            <person name="Wang L."/>
            <person name="Ding C."/>
            <person name="Sheng H."/>
            <person name="Gu J."/>
            <person name="Chen S."/>
            <person name="Ni L."/>
            <person name="Zhu F."/>
            <person name="Chen W."/>
            <person name="Lan L."/>
            <person name="Lai Y."/>
            <person name="Cheng Z."/>
            <person name="Gu M."/>
            <person name="Jiang J."/>
            <person name="Li J."/>
            <person name="Hong G."/>
            <person name="Xue Y."/>
            <person name="Han B."/>
        </authorList>
    </citation>
    <scope>NUCLEOTIDE SEQUENCE [LARGE SCALE GENOMIC DNA]</scope>
</reference>
<proteinExistence type="predicted"/>
<protein>
    <submittedName>
        <fullName evidence="1">OSJNBa0084A10.11 protein</fullName>
    </submittedName>
</protein>